<reference evidence="9" key="2">
    <citation type="submission" date="2023-05" db="EMBL/GenBank/DDBJ databases">
        <authorList>
            <consortium name="Lawrence Berkeley National Laboratory"/>
            <person name="Steindorff A."/>
            <person name="Hensen N."/>
            <person name="Bonometti L."/>
            <person name="Westerberg I."/>
            <person name="Brannstrom I.O."/>
            <person name="Guillou S."/>
            <person name="Cros-Aarteil S."/>
            <person name="Calhoun S."/>
            <person name="Haridas S."/>
            <person name="Kuo A."/>
            <person name="Mondo S."/>
            <person name="Pangilinan J."/>
            <person name="Riley R."/>
            <person name="Labutti K."/>
            <person name="Andreopoulos B."/>
            <person name="Lipzen A."/>
            <person name="Chen C."/>
            <person name="Yanf M."/>
            <person name="Daum C."/>
            <person name="Ng V."/>
            <person name="Clum A."/>
            <person name="Ohm R."/>
            <person name="Martin F."/>
            <person name="Silar P."/>
            <person name="Natvig D."/>
            <person name="Lalanne C."/>
            <person name="Gautier V."/>
            <person name="Ament-Velasquez S.L."/>
            <person name="Kruys A."/>
            <person name="Hutchinson M.I."/>
            <person name="Powell A.J."/>
            <person name="Barry K."/>
            <person name="Miller A.N."/>
            <person name="Grigoriev I.V."/>
            <person name="Debuchy R."/>
            <person name="Gladieux P."/>
            <person name="Thoren M.H."/>
            <person name="Johannesson H."/>
        </authorList>
    </citation>
    <scope>NUCLEOTIDE SEQUENCE</scope>
    <source>
        <strain evidence="9">PSN293</strain>
    </source>
</reference>
<dbReference type="EMBL" id="MU858173">
    <property type="protein sequence ID" value="KAK4210473.1"/>
    <property type="molecule type" value="Genomic_DNA"/>
</dbReference>
<dbReference type="PROSITE" id="PS00166">
    <property type="entry name" value="ENOYL_COA_HYDRATASE"/>
    <property type="match status" value="1"/>
</dbReference>
<dbReference type="FunFam" id="3.90.226.10:FF:000074">
    <property type="entry name" value="Enoyl-CoA hydratase (AFU_orthologue AFUA_2G10650)"/>
    <property type="match status" value="1"/>
</dbReference>
<comment type="similarity">
    <text evidence="3 7">Belongs to the enoyl-CoA hydratase/isomerase family.</text>
</comment>
<dbReference type="SUPFAM" id="SSF52096">
    <property type="entry name" value="ClpP/crotonase"/>
    <property type="match status" value="1"/>
</dbReference>
<evidence type="ECO:0000256" key="3">
    <source>
        <dbReference type="ARBA" id="ARBA00005254"/>
    </source>
</evidence>
<dbReference type="Proteomes" id="UP001301769">
    <property type="component" value="Unassembled WGS sequence"/>
</dbReference>
<dbReference type="GO" id="GO:0005777">
    <property type="term" value="C:peroxisome"/>
    <property type="evidence" value="ECO:0007669"/>
    <property type="project" value="UniProtKB-SubCell"/>
</dbReference>
<name>A0AAN7B4D4_9PEZI</name>
<dbReference type="PANTHER" id="PTHR11941">
    <property type="entry name" value="ENOYL-COA HYDRATASE-RELATED"/>
    <property type="match status" value="1"/>
</dbReference>
<keyword evidence="6" id="KW-0456">Lyase</keyword>
<dbReference type="GO" id="GO:0016829">
    <property type="term" value="F:lyase activity"/>
    <property type="evidence" value="ECO:0007669"/>
    <property type="project" value="UniProtKB-KW"/>
</dbReference>
<evidence type="ECO:0000313" key="10">
    <source>
        <dbReference type="Proteomes" id="UP001301769"/>
    </source>
</evidence>
<keyword evidence="5" id="KW-0413">Isomerase</keyword>
<keyword evidence="4" id="KW-0576">Peroxisome</keyword>
<dbReference type="GO" id="GO:0005739">
    <property type="term" value="C:mitochondrion"/>
    <property type="evidence" value="ECO:0007669"/>
    <property type="project" value="TreeGrafter"/>
</dbReference>
<organism evidence="9 10">
    <name type="scientific">Rhypophila decipiens</name>
    <dbReference type="NCBI Taxonomy" id="261697"/>
    <lineage>
        <taxon>Eukaryota</taxon>
        <taxon>Fungi</taxon>
        <taxon>Dikarya</taxon>
        <taxon>Ascomycota</taxon>
        <taxon>Pezizomycotina</taxon>
        <taxon>Sordariomycetes</taxon>
        <taxon>Sordariomycetidae</taxon>
        <taxon>Sordariales</taxon>
        <taxon>Naviculisporaceae</taxon>
        <taxon>Rhypophila</taxon>
    </lineage>
</organism>
<dbReference type="InterPro" id="IPR001753">
    <property type="entry name" value="Enoyl-CoA_hydra/iso"/>
</dbReference>
<dbReference type="Pfam" id="PF00378">
    <property type="entry name" value="ECH_1"/>
    <property type="match status" value="2"/>
</dbReference>
<protein>
    <submittedName>
        <fullName evidence="9">ClpP/crotonase-like domain-containing protein</fullName>
    </submittedName>
</protein>
<dbReference type="GO" id="GO:0016853">
    <property type="term" value="F:isomerase activity"/>
    <property type="evidence" value="ECO:0007669"/>
    <property type="project" value="UniProtKB-KW"/>
</dbReference>
<comment type="caution">
    <text evidence="9">The sequence shown here is derived from an EMBL/GenBank/DDBJ whole genome shotgun (WGS) entry which is preliminary data.</text>
</comment>
<comment type="pathway">
    <text evidence="2">Siderophore biosynthesis.</text>
</comment>
<dbReference type="PANTHER" id="PTHR11941:SF158">
    <property type="entry name" value="ENOYL-COA HYDRATASE (AFU_ORTHOLOGUE AFUA_2G10650)"/>
    <property type="match status" value="1"/>
</dbReference>
<keyword evidence="10" id="KW-1185">Reference proteome</keyword>
<comment type="subcellular location">
    <subcellularLocation>
        <location evidence="1">Peroxisome</location>
    </subcellularLocation>
</comment>
<dbReference type="AlphaFoldDB" id="A0AAN7B4D4"/>
<gene>
    <name evidence="9" type="ORF">QBC37DRAFT_403342</name>
</gene>
<evidence type="ECO:0000256" key="4">
    <source>
        <dbReference type="ARBA" id="ARBA00023140"/>
    </source>
</evidence>
<evidence type="ECO:0000256" key="1">
    <source>
        <dbReference type="ARBA" id="ARBA00004275"/>
    </source>
</evidence>
<accession>A0AAN7B4D4</accession>
<feature type="region of interest" description="Disordered" evidence="8">
    <location>
        <begin position="104"/>
        <end position="123"/>
    </location>
</feature>
<reference evidence="9" key="1">
    <citation type="journal article" date="2023" name="Mol. Phylogenet. Evol.">
        <title>Genome-scale phylogeny and comparative genomics of the fungal order Sordariales.</title>
        <authorList>
            <person name="Hensen N."/>
            <person name="Bonometti L."/>
            <person name="Westerberg I."/>
            <person name="Brannstrom I.O."/>
            <person name="Guillou S."/>
            <person name="Cros-Aarteil S."/>
            <person name="Calhoun S."/>
            <person name="Haridas S."/>
            <person name="Kuo A."/>
            <person name="Mondo S."/>
            <person name="Pangilinan J."/>
            <person name="Riley R."/>
            <person name="LaButti K."/>
            <person name="Andreopoulos B."/>
            <person name="Lipzen A."/>
            <person name="Chen C."/>
            <person name="Yan M."/>
            <person name="Daum C."/>
            <person name="Ng V."/>
            <person name="Clum A."/>
            <person name="Steindorff A."/>
            <person name="Ohm R.A."/>
            <person name="Martin F."/>
            <person name="Silar P."/>
            <person name="Natvig D.O."/>
            <person name="Lalanne C."/>
            <person name="Gautier V."/>
            <person name="Ament-Velasquez S.L."/>
            <person name="Kruys A."/>
            <person name="Hutchinson M.I."/>
            <person name="Powell A.J."/>
            <person name="Barry K."/>
            <person name="Miller A.N."/>
            <person name="Grigoriev I.V."/>
            <person name="Debuchy R."/>
            <person name="Gladieux P."/>
            <person name="Hiltunen Thoren M."/>
            <person name="Johannesson H."/>
        </authorList>
    </citation>
    <scope>NUCLEOTIDE SEQUENCE</scope>
    <source>
        <strain evidence="9">PSN293</strain>
    </source>
</reference>
<dbReference type="Gene3D" id="3.90.226.10">
    <property type="entry name" value="2-enoyl-CoA Hydratase, Chain A, domain 1"/>
    <property type="match status" value="1"/>
</dbReference>
<dbReference type="GO" id="GO:0006635">
    <property type="term" value="P:fatty acid beta-oxidation"/>
    <property type="evidence" value="ECO:0007669"/>
    <property type="project" value="TreeGrafter"/>
</dbReference>
<evidence type="ECO:0000256" key="5">
    <source>
        <dbReference type="ARBA" id="ARBA00023235"/>
    </source>
</evidence>
<dbReference type="InterPro" id="IPR018376">
    <property type="entry name" value="Enoyl-CoA_hyd/isom_CS"/>
</dbReference>
<dbReference type="InterPro" id="IPR029045">
    <property type="entry name" value="ClpP/crotonase-like_dom_sf"/>
</dbReference>
<evidence type="ECO:0000313" key="9">
    <source>
        <dbReference type="EMBL" id="KAK4210473.1"/>
    </source>
</evidence>
<dbReference type="CDD" id="cd06558">
    <property type="entry name" value="crotonase-like"/>
    <property type="match status" value="1"/>
</dbReference>
<evidence type="ECO:0000256" key="2">
    <source>
        <dbReference type="ARBA" id="ARBA00004924"/>
    </source>
</evidence>
<evidence type="ECO:0000256" key="8">
    <source>
        <dbReference type="SAM" id="MobiDB-lite"/>
    </source>
</evidence>
<evidence type="ECO:0000256" key="6">
    <source>
        <dbReference type="ARBA" id="ARBA00023239"/>
    </source>
</evidence>
<sequence length="358" mass="38273">MSPSFTAPPPATPGDTVLLSFPAPHILLVTLNRPAQRNAVNSAQHAALASIWDWFDAEPSLRCAVITGAGHTAFCAGADLKEWDGSFNSATQANESDEIKRARAARASEQRRRNRNGGFGGLSNRGGKKPVIAAVNGLCLGGGFEMMINCDLVVAERTRARFGLPEVTIGVVAVAGALPRLVQVVGRQRASEMAMTGRINYSAEKMASWGVVNELVEGGREAVVKKAVEIAKEICGNSPDAVIVTREGILLGMEGLGLETATEVCERGLYAGIASGENMREGVKSFVERRKAVWVDISRVTDGLLKNSISTTNFLVSTSLVPGIIDAGSFFPWKYVRASAGRFKLEMVWPDGVSNFHQ</sequence>
<evidence type="ECO:0000256" key="7">
    <source>
        <dbReference type="RuleBase" id="RU003707"/>
    </source>
</evidence>
<proteinExistence type="inferred from homology"/>